<organism evidence="3 4">
    <name type="scientific">Reticulomyxa filosa</name>
    <dbReference type="NCBI Taxonomy" id="46433"/>
    <lineage>
        <taxon>Eukaryota</taxon>
        <taxon>Sar</taxon>
        <taxon>Rhizaria</taxon>
        <taxon>Retaria</taxon>
        <taxon>Foraminifera</taxon>
        <taxon>Monothalamids</taxon>
        <taxon>Reticulomyxidae</taxon>
        <taxon>Reticulomyxa</taxon>
    </lineage>
</organism>
<evidence type="ECO:0000313" key="3">
    <source>
        <dbReference type="EMBL" id="ETO16216.1"/>
    </source>
</evidence>
<dbReference type="PANTHER" id="PTHR11472">
    <property type="entry name" value="DNA REPAIR DEAD HELICASE RAD3/XP-D SUBFAMILY MEMBER"/>
    <property type="match status" value="1"/>
</dbReference>
<dbReference type="GO" id="GO:0005634">
    <property type="term" value="C:nucleus"/>
    <property type="evidence" value="ECO:0007669"/>
    <property type="project" value="TreeGrafter"/>
</dbReference>
<dbReference type="CDD" id="cd18788">
    <property type="entry name" value="SF2_C_XPD"/>
    <property type="match status" value="1"/>
</dbReference>
<gene>
    <name evidence="3" type="ORF">RFI_21142</name>
</gene>
<dbReference type="Gene3D" id="3.40.50.300">
    <property type="entry name" value="P-loop containing nucleotide triphosphate hydrolases"/>
    <property type="match status" value="2"/>
</dbReference>
<keyword evidence="1" id="KW-0812">Transmembrane</keyword>
<dbReference type="OMA" id="ICFANTY"/>
<dbReference type="GO" id="GO:0006366">
    <property type="term" value="P:transcription by RNA polymerase II"/>
    <property type="evidence" value="ECO:0007669"/>
    <property type="project" value="TreeGrafter"/>
</dbReference>
<evidence type="ECO:0000256" key="1">
    <source>
        <dbReference type="SAM" id="Phobius"/>
    </source>
</evidence>
<dbReference type="GO" id="GO:0045951">
    <property type="term" value="P:positive regulation of mitotic recombination"/>
    <property type="evidence" value="ECO:0007669"/>
    <property type="project" value="TreeGrafter"/>
</dbReference>
<dbReference type="FunFam" id="3.40.50.300:FF:000135">
    <property type="entry name" value="DNA repair helicase RAD3, putative"/>
    <property type="match status" value="1"/>
</dbReference>
<dbReference type="InterPro" id="IPR045028">
    <property type="entry name" value="DinG/Rad3-like"/>
</dbReference>
<name>X6MRC3_RETFI</name>
<dbReference type="Pfam" id="PF13307">
    <property type="entry name" value="Helicase_C_2"/>
    <property type="match status" value="2"/>
</dbReference>
<feature type="transmembrane region" description="Helical" evidence="1">
    <location>
        <begin position="179"/>
        <end position="200"/>
    </location>
</feature>
<protein>
    <recommendedName>
        <fullName evidence="2">ATP-dependent helicase C-terminal domain-containing protein</fullName>
    </recommendedName>
</protein>
<keyword evidence="1" id="KW-1133">Transmembrane helix</keyword>
<evidence type="ECO:0000259" key="2">
    <source>
        <dbReference type="SMART" id="SM00491"/>
    </source>
</evidence>
<keyword evidence="4" id="KW-1185">Reference proteome</keyword>
<reference evidence="3 4" key="1">
    <citation type="journal article" date="2013" name="Curr. Biol.">
        <title>The Genome of the Foraminiferan Reticulomyxa filosa.</title>
        <authorList>
            <person name="Glockner G."/>
            <person name="Hulsmann N."/>
            <person name="Schleicher M."/>
            <person name="Noegel A.A."/>
            <person name="Eichinger L."/>
            <person name="Gallinger C."/>
            <person name="Pawlowski J."/>
            <person name="Sierra R."/>
            <person name="Euteneuer U."/>
            <person name="Pillet L."/>
            <person name="Moustafa A."/>
            <person name="Platzer M."/>
            <person name="Groth M."/>
            <person name="Szafranski K."/>
            <person name="Schliwa M."/>
        </authorList>
    </citation>
    <scope>NUCLEOTIDE SEQUENCE [LARGE SCALE GENOMIC DNA]</scope>
</reference>
<dbReference type="InterPro" id="IPR027417">
    <property type="entry name" value="P-loop_NTPase"/>
</dbReference>
<dbReference type="Proteomes" id="UP000023152">
    <property type="component" value="Unassembled WGS sequence"/>
</dbReference>
<accession>X6MRC3</accession>
<dbReference type="GO" id="GO:0005524">
    <property type="term" value="F:ATP binding"/>
    <property type="evidence" value="ECO:0007669"/>
    <property type="project" value="InterPro"/>
</dbReference>
<dbReference type="OrthoDB" id="272481at2759"/>
<dbReference type="GO" id="GO:0016818">
    <property type="term" value="F:hydrolase activity, acting on acid anhydrides, in phosphorus-containing anhydrides"/>
    <property type="evidence" value="ECO:0007669"/>
    <property type="project" value="InterPro"/>
</dbReference>
<feature type="domain" description="ATP-dependent helicase C-terminal" evidence="2">
    <location>
        <begin position="103"/>
        <end position="273"/>
    </location>
</feature>
<proteinExistence type="predicted"/>
<keyword evidence="1" id="KW-0472">Membrane</keyword>
<dbReference type="GO" id="GO:0003678">
    <property type="term" value="F:DNA helicase activity"/>
    <property type="evidence" value="ECO:0007669"/>
    <property type="project" value="TreeGrafter"/>
</dbReference>
<evidence type="ECO:0000313" key="4">
    <source>
        <dbReference type="Proteomes" id="UP000023152"/>
    </source>
</evidence>
<dbReference type="PANTHER" id="PTHR11472:SF1">
    <property type="entry name" value="GENERAL TRANSCRIPTION AND DNA REPAIR FACTOR IIH HELICASE SUBUNIT XPD"/>
    <property type="match status" value="1"/>
</dbReference>
<comment type="caution">
    <text evidence="3">The sequence shown here is derived from an EMBL/GenBank/DDBJ whole genome shotgun (WGS) entry which is preliminary data.</text>
</comment>
<dbReference type="EMBL" id="ASPP01018473">
    <property type="protein sequence ID" value="ETO16216.1"/>
    <property type="molecule type" value="Genomic_DNA"/>
</dbReference>
<dbReference type="GO" id="GO:0003684">
    <property type="term" value="F:damaged DNA binding"/>
    <property type="evidence" value="ECO:0007669"/>
    <property type="project" value="TreeGrafter"/>
</dbReference>
<dbReference type="SMART" id="SM00491">
    <property type="entry name" value="HELICc2"/>
    <property type="match status" value="1"/>
</dbReference>
<dbReference type="AlphaFoldDB" id="X6MRC3"/>
<sequence>MTHQNKHNNFKKTFFKIKKGTLSPMDFYPKILRFDPKIVRSFDMTLSRPCICPLIITKGNDQIPLTSKYESRRDLSVVKNYGELLFEMAQVIPDGIVCFFTSYAYMEEIVSEWSKMGMLQEIMKAKLIFIETKDIVETSLALNSFKKACDCGRGAIFLSVARGKVAEGVDFDRHYGRCVILFGIFIVFFIRLLICFANTYPHPPFSFFGIPFQYSLSRVLRARLDYLKEKFDISEDNFLAFDALRQAAQCVGRVIRSKLDYGLMIFADYRYTRADKRKKLPQWISNHLRSEYASVSTDVAVEIAAQFVKKMGQPHSKKDEIGKSLLSETDLHQKLKLLYAQKQLLHPADTNHNDNEMLKQTTDINKIDIDFDTNPQKMEID</sequence>
<dbReference type="InterPro" id="IPR006555">
    <property type="entry name" value="ATP-dep_Helicase_C"/>
</dbReference>